<dbReference type="EMBL" id="JAVBIK010000001">
    <property type="protein sequence ID" value="MDT7517265.1"/>
    <property type="molecule type" value="Genomic_DNA"/>
</dbReference>
<dbReference type="SUPFAM" id="SSF47240">
    <property type="entry name" value="Ferritin-like"/>
    <property type="match status" value="1"/>
</dbReference>
<dbReference type="Pfam" id="PF00210">
    <property type="entry name" value="Ferritin"/>
    <property type="match status" value="1"/>
</dbReference>
<accession>A0ABU3KHX6</accession>
<gene>
    <name evidence="4" type="ORF">RAE19_00655</name>
</gene>
<evidence type="ECO:0000256" key="2">
    <source>
        <dbReference type="ARBA" id="ARBA00023004"/>
    </source>
</evidence>
<dbReference type="PROSITE" id="PS50905">
    <property type="entry name" value="FERRITIN_LIKE"/>
    <property type="match status" value="1"/>
</dbReference>
<dbReference type="Proteomes" id="UP001321700">
    <property type="component" value="Unassembled WGS sequence"/>
</dbReference>
<evidence type="ECO:0000313" key="4">
    <source>
        <dbReference type="EMBL" id="MDT7517265.1"/>
    </source>
</evidence>
<keyword evidence="2" id="KW-0408">Iron</keyword>
<dbReference type="Gene3D" id="1.20.1260.10">
    <property type="match status" value="1"/>
</dbReference>
<dbReference type="InterPro" id="IPR012347">
    <property type="entry name" value="Ferritin-like"/>
</dbReference>
<dbReference type="PANTHER" id="PTHR30295:SF1">
    <property type="entry name" value="DNA PROTECTION DURING STARVATION PROTEIN"/>
    <property type="match status" value="1"/>
</dbReference>
<dbReference type="PIRSF" id="PIRSF018063">
    <property type="entry name" value="Ferrtn_UCP018063"/>
    <property type="match status" value="1"/>
</dbReference>
<evidence type="ECO:0000259" key="3">
    <source>
        <dbReference type="PROSITE" id="PS50905"/>
    </source>
</evidence>
<dbReference type="InterPro" id="IPR009040">
    <property type="entry name" value="Ferritin-like_diiron"/>
</dbReference>
<name>A0ABU3KHX6_9BURK</name>
<dbReference type="InterPro" id="IPR008331">
    <property type="entry name" value="Ferritin_DPS_dom"/>
</dbReference>
<evidence type="ECO:0000313" key="5">
    <source>
        <dbReference type="Proteomes" id="UP001321700"/>
    </source>
</evidence>
<reference evidence="4 5" key="1">
    <citation type="submission" date="2023-08" db="EMBL/GenBank/DDBJ databases">
        <title>Rhodoferax potami sp. nov. and Rhodoferax mekongensis sp. nov., isolated from the Mekong River in Thailand.</title>
        <authorList>
            <person name="Kitikhun S."/>
            <person name="Charoenyingcharoen P."/>
            <person name="Siriarchawattana P."/>
            <person name="Likhitrattanapisal S."/>
            <person name="Nilsakha T."/>
            <person name="Chanpet A."/>
            <person name="Rattanawaree P."/>
            <person name="Ingsriswang S."/>
        </authorList>
    </citation>
    <scope>NUCLEOTIDE SEQUENCE [LARGE SCALE GENOMIC DNA]</scope>
    <source>
        <strain evidence="4 5">TBRC 17660</strain>
    </source>
</reference>
<organism evidence="4 5">
    <name type="scientific">Rhodoferax potami</name>
    <dbReference type="NCBI Taxonomy" id="3068338"/>
    <lineage>
        <taxon>Bacteria</taxon>
        <taxon>Pseudomonadati</taxon>
        <taxon>Pseudomonadota</taxon>
        <taxon>Betaproteobacteria</taxon>
        <taxon>Burkholderiales</taxon>
        <taxon>Comamonadaceae</taxon>
        <taxon>Rhodoferax</taxon>
    </lineage>
</organism>
<dbReference type="InterPro" id="IPR009078">
    <property type="entry name" value="Ferritin-like_SF"/>
</dbReference>
<evidence type="ECO:0000256" key="1">
    <source>
        <dbReference type="ARBA" id="ARBA00022434"/>
    </source>
</evidence>
<protein>
    <submittedName>
        <fullName evidence="4">Ferritin-like domain-containing protein</fullName>
    </submittedName>
</protein>
<keyword evidence="1" id="KW-0409">Iron storage</keyword>
<comment type="caution">
    <text evidence="4">The sequence shown here is derived from an EMBL/GenBank/DDBJ whole genome shotgun (WGS) entry which is preliminary data.</text>
</comment>
<dbReference type="PANTHER" id="PTHR30295">
    <property type="entry name" value="BACTERIOFERRITIN"/>
    <property type="match status" value="1"/>
</dbReference>
<proteinExistence type="predicted"/>
<dbReference type="InterPro" id="IPR014490">
    <property type="entry name" value="Dps-like"/>
</dbReference>
<keyword evidence="5" id="KW-1185">Reference proteome</keyword>
<sequence>MHSKHAPTDIDALRHDALQHLELGAVTTDYSADRKAVIERLNQALATELVCVLRYRRHHFMARGIHARGVAAEFLVHSNEEQGHADLLAARIVQLGGEPDFDPDTLTRRSHAQYIAGSSLRDMIREDLVAERVAIHSYRELVRYLGTDDPTTSDLIKTILAVEEQHANELADYLEDFPHSA</sequence>
<dbReference type="RefSeq" id="WP_313873103.1">
    <property type="nucleotide sequence ID" value="NZ_JAVBIK010000001.1"/>
</dbReference>
<feature type="domain" description="Ferritin-like diiron" evidence="3">
    <location>
        <begin position="31"/>
        <end position="181"/>
    </location>
</feature>